<name>A0A561SER5_9ACTN</name>
<feature type="chain" id="PRO_5021856253" description="Small secreted domain DUF320" evidence="1">
    <location>
        <begin position="30"/>
        <end position="67"/>
    </location>
</feature>
<reference evidence="2 3" key="1">
    <citation type="submission" date="2019-06" db="EMBL/GenBank/DDBJ databases">
        <title>Sequencing the genomes of 1000 actinobacteria strains.</title>
        <authorList>
            <person name="Klenk H.-P."/>
        </authorList>
    </citation>
    <scope>NUCLEOTIDE SEQUENCE [LARGE SCALE GENOMIC DNA]</scope>
    <source>
        <strain evidence="2 3">DSM 44826</strain>
    </source>
</reference>
<protein>
    <recommendedName>
        <fullName evidence="4">Small secreted domain DUF320</fullName>
    </recommendedName>
</protein>
<sequence length="67" mass="6810">MMRRKLFGTTIAAAAASVVVTMGGGTAFANGGSVFTQGDNVPSPTIASNTNTHCLNHYANEAPNPLS</sequence>
<gene>
    <name evidence="2" type="ORF">FHX73_16514</name>
</gene>
<evidence type="ECO:0000256" key="1">
    <source>
        <dbReference type="SAM" id="SignalP"/>
    </source>
</evidence>
<dbReference type="Proteomes" id="UP000317940">
    <property type="component" value="Unassembled WGS sequence"/>
</dbReference>
<feature type="signal peptide" evidence="1">
    <location>
        <begin position="1"/>
        <end position="29"/>
    </location>
</feature>
<dbReference type="EMBL" id="VIWT01000006">
    <property type="protein sequence ID" value="TWF73363.1"/>
    <property type="molecule type" value="Genomic_DNA"/>
</dbReference>
<evidence type="ECO:0008006" key="4">
    <source>
        <dbReference type="Google" id="ProtNLM"/>
    </source>
</evidence>
<keyword evidence="3" id="KW-1185">Reference proteome</keyword>
<dbReference type="AlphaFoldDB" id="A0A561SER5"/>
<organism evidence="2 3">
    <name type="scientific">Kitasatospora viridis</name>
    <dbReference type="NCBI Taxonomy" id="281105"/>
    <lineage>
        <taxon>Bacteria</taxon>
        <taxon>Bacillati</taxon>
        <taxon>Actinomycetota</taxon>
        <taxon>Actinomycetes</taxon>
        <taxon>Kitasatosporales</taxon>
        <taxon>Streptomycetaceae</taxon>
        <taxon>Kitasatospora</taxon>
    </lineage>
</organism>
<comment type="caution">
    <text evidence="2">The sequence shown here is derived from an EMBL/GenBank/DDBJ whole genome shotgun (WGS) entry which is preliminary data.</text>
</comment>
<evidence type="ECO:0000313" key="2">
    <source>
        <dbReference type="EMBL" id="TWF73363.1"/>
    </source>
</evidence>
<accession>A0A561SER5</accession>
<proteinExistence type="predicted"/>
<keyword evidence="1" id="KW-0732">Signal</keyword>
<evidence type="ECO:0000313" key="3">
    <source>
        <dbReference type="Proteomes" id="UP000317940"/>
    </source>
</evidence>